<organism evidence="1 2">
    <name type="scientific">Citrus sinensis</name>
    <name type="common">Sweet orange</name>
    <name type="synonym">Citrus aurantium var. sinensis</name>
    <dbReference type="NCBI Taxonomy" id="2711"/>
    <lineage>
        <taxon>Eukaryota</taxon>
        <taxon>Viridiplantae</taxon>
        <taxon>Streptophyta</taxon>
        <taxon>Embryophyta</taxon>
        <taxon>Tracheophyta</taxon>
        <taxon>Spermatophyta</taxon>
        <taxon>Magnoliopsida</taxon>
        <taxon>eudicotyledons</taxon>
        <taxon>Gunneridae</taxon>
        <taxon>Pentapetalae</taxon>
        <taxon>rosids</taxon>
        <taxon>malvids</taxon>
        <taxon>Sapindales</taxon>
        <taxon>Rutaceae</taxon>
        <taxon>Aurantioideae</taxon>
        <taxon>Citrus</taxon>
    </lineage>
</organism>
<comment type="caution">
    <text evidence="1">The sequence shown here is derived from an EMBL/GenBank/DDBJ whole genome shotgun (WGS) entry which is preliminary data.</text>
</comment>
<evidence type="ECO:0000313" key="1">
    <source>
        <dbReference type="EMBL" id="KAH9678042.1"/>
    </source>
</evidence>
<dbReference type="EMBL" id="CM039178">
    <property type="protein sequence ID" value="KAH9678042.1"/>
    <property type="molecule type" value="Genomic_DNA"/>
</dbReference>
<proteinExistence type="predicted"/>
<evidence type="ECO:0000313" key="2">
    <source>
        <dbReference type="Proteomes" id="UP000829398"/>
    </source>
</evidence>
<protein>
    <submittedName>
        <fullName evidence="1">LOW protein: M-phase inducer phosphatase-like protein</fullName>
    </submittedName>
</protein>
<keyword evidence="2" id="KW-1185">Reference proteome</keyword>
<name>A0ACB8HTE4_CITSI</name>
<sequence length="776" mass="86112">MRVGSASASASASASSHGPVLNSSVISTFFVSKKKLLTTWAKNGIGVVAANPPPPKEDGKKIVLFPLKHHQASSFKATNDSFLPEDHSTLKGAEAPRNSLELEEPPFSSSSTNLKEEEEETSNIRRGIQIKTSGGGGKTRSSSSKVDSSSSSSEISSSPGAKTPNLVARLMGLDLLPVNESQSPSYPSSSSCHETPKSNIHHHFRPRQHQHGKLIISHRRSLDVDMTTVGTRSLPETPRISSARRSDVDYHPRLSLQINKENGNAGEEVEFSRFSYLRRKELKQDDEYRSPSQYARQIVSQVKESVSRKVGLDITNTLRSSRGAEQAREIEELVSQLKAKKSYSKVLSKVVDRSSPGKHSSSTPCSPRLSRFLEPKQKVTTLITTTKENITPHQQPRKFSCEAQASNVIQPQQPIKVLSSKPKLRPVQEQEKQHIINEQRPAKKCKKATAGERFSTSRLKKPPQTTDIIRNRQEESFLRPSTANRAHCSDKNCKQTPLSNGLLNITVPTLLPVKKDPSPPATKLPQKQVFSAQNSRHSSQLSSNTCQTYKQETSVAVQGNIKERLNVATTTTNSTNTSYPVGEAEENEYVTGILNRTGINKDTPVTLTKWFSPFHPLDPSIFHHLENTNHPIIMSGQLSHLCNRKLMFGLVDEILVDILMPYIKMRPWVSPSVTVGRGHMQGSELIDTLCMQIRSYPRADCRVLEDIDGLIDKDLPPMKSQKRIAFEEEGEGVVTELERDILDTLIIEAAVEFPVGRYWRRDETAAYCGCKGRGGN</sequence>
<accession>A0ACB8HTE4</accession>
<reference evidence="2" key="1">
    <citation type="journal article" date="2023" name="Hortic. Res.">
        <title>A chromosome-level phased genome enabling allele-level studies in sweet orange: a case study on citrus Huanglongbing tolerance.</title>
        <authorList>
            <person name="Wu B."/>
            <person name="Yu Q."/>
            <person name="Deng Z."/>
            <person name="Duan Y."/>
            <person name="Luo F."/>
            <person name="Gmitter F. Jr."/>
        </authorList>
    </citation>
    <scope>NUCLEOTIDE SEQUENCE [LARGE SCALE GENOMIC DNA]</scope>
    <source>
        <strain evidence="2">cv. Valencia</strain>
    </source>
</reference>
<gene>
    <name evidence="1" type="ORF">KPL71_025561</name>
</gene>
<dbReference type="Proteomes" id="UP000829398">
    <property type="component" value="Chromosome 9"/>
</dbReference>